<feature type="transmembrane region" description="Helical" evidence="14">
    <location>
        <begin position="414"/>
        <end position="433"/>
    </location>
</feature>
<keyword evidence="5 14" id="KW-0812">Transmembrane</keyword>
<feature type="transmembrane region" description="Helical" evidence="14">
    <location>
        <begin position="217"/>
        <end position="236"/>
    </location>
</feature>
<feature type="transmembrane region" description="Helical" evidence="14">
    <location>
        <begin position="73"/>
        <end position="89"/>
    </location>
</feature>
<dbReference type="Pfam" id="PF03034">
    <property type="entry name" value="PSS"/>
    <property type="match status" value="1"/>
</dbReference>
<name>D7FVQ2_ECTSI</name>
<feature type="compositionally biased region" description="Basic residues" evidence="13">
    <location>
        <begin position="519"/>
        <end position="529"/>
    </location>
</feature>
<comment type="pathway">
    <text evidence="2">Lipid metabolism.</text>
</comment>
<dbReference type="OrthoDB" id="6614653at2759"/>
<protein>
    <submittedName>
        <fullName evidence="15">Phosphatidylserine synthase</fullName>
    </submittedName>
</protein>
<feature type="compositionally biased region" description="Low complexity" evidence="13">
    <location>
        <begin position="461"/>
        <end position="472"/>
    </location>
</feature>
<evidence type="ECO:0000313" key="15">
    <source>
        <dbReference type="EMBL" id="CBJ31973.1"/>
    </source>
</evidence>
<gene>
    <name evidence="15" type="ORF">Esi_0297_0041</name>
</gene>
<keyword evidence="7 14" id="KW-1133">Transmembrane helix</keyword>
<dbReference type="InParanoid" id="D7FVQ2"/>
<feature type="transmembrane region" description="Helical" evidence="14">
    <location>
        <begin position="380"/>
        <end position="399"/>
    </location>
</feature>
<keyword evidence="10" id="KW-0594">Phospholipid biosynthesis</keyword>
<feature type="region of interest" description="Disordered" evidence="13">
    <location>
        <begin position="1"/>
        <end position="32"/>
    </location>
</feature>
<feature type="compositionally biased region" description="Gly residues" evidence="13">
    <location>
        <begin position="473"/>
        <end position="512"/>
    </location>
</feature>
<organism evidence="15 16">
    <name type="scientific">Ectocarpus siliculosus</name>
    <name type="common">Brown alga</name>
    <name type="synonym">Conferva siliculosa</name>
    <dbReference type="NCBI Taxonomy" id="2880"/>
    <lineage>
        <taxon>Eukaryota</taxon>
        <taxon>Sar</taxon>
        <taxon>Stramenopiles</taxon>
        <taxon>Ochrophyta</taxon>
        <taxon>PX clade</taxon>
        <taxon>Phaeophyceae</taxon>
        <taxon>Ectocarpales</taxon>
        <taxon>Ectocarpaceae</taxon>
        <taxon>Ectocarpus</taxon>
    </lineage>
</organism>
<dbReference type="GO" id="GO:0006659">
    <property type="term" value="P:phosphatidylserine biosynthetic process"/>
    <property type="evidence" value="ECO:0007669"/>
    <property type="project" value="InterPro"/>
</dbReference>
<evidence type="ECO:0000256" key="8">
    <source>
        <dbReference type="ARBA" id="ARBA00023098"/>
    </source>
</evidence>
<evidence type="ECO:0000256" key="9">
    <source>
        <dbReference type="ARBA" id="ARBA00023136"/>
    </source>
</evidence>
<sequence>METTRKLRAADGSSGGTQELPHPTDAEEEERVQQLTAGGLTSAASFGTGDCDGYDASNRFRSNIESVEKPRQIVVLVVTIAGASYLGFAQNDSDPDANTRAASMGVGFLFLVHCFLQCRDSLFVRPHPGIWRIVHGVGMLYLFAVSVLLVHPKDEAQRLLAIFIPDVKGYTLSRFEAGSLECELSASAVIGQLREVWFLAHLVGWWCKMCLFRDWGVCWVLSVGFELLELSMGWLVPQFHECWWDSLIIDLLGANVLGMTLGLYTLRFLETRTYDWNSKEKSHELARSLRLLAKFSPLGWSKWRWEAFSSLKRTAQVFSMVAATMLLELNAFLVMNALEIPNNSNFNYMRMTVIFLVALLACSEYYEYCSNPACNRLGQNAWLILAIMQVEILLWIKFFPQPLMNASSPPEVKLPWLATLSLFSLWVLLFVAVREDPADAAAASAGVRAGALTGGVTSASESMSSMGSLPDGGSNGGSVGDAGGDGQGDKTGGVSGSGKPDGCGEGGGGGDDAGVDTKPRRRNSLSASRTKRKTAMLVAKWGAVDAVFILSFIPLLYLVKQWSY</sequence>
<evidence type="ECO:0000256" key="4">
    <source>
        <dbReference type="ARBA" id="ARBA00022679"/>
    </source>
</evidence>
<evidence type="ECO:0000256" key="12">
    <source>
        <dbReference type="ARBA" id="ARBA00025707"/>
    </source>
</evidence>
<dbReference type="PANTHER" id="PTHR15362:SF7">
    <property type="entry name" value="PHOSPHATIDYLSERINE SYNTHASE 2"/>
    <property type="match status" value="1"/>
</dbReference>
<keyword evidence="3" id="KW-0444">Lipid biosynthesis</keyword>
<proteinExistence type="predicted"/>
<evidence type="ECO:0000256" key="10">
    <source>
        <dbReference type="ARBA" id="ARBA00023209"/>
    </source>
</evidence>
<keyword evidence="8" id="KW-0443">Lipid metabolism</keyword>
<dbReference type="STRING" id="2880.D7FVQ2"/>
<evidence type="ECO:0000256" key="14">
    <source>
        <dbReference type="SAM" id="Phobius"/>
    </source>
</evidence>
<dbReference type="EMBL" id="FN649727">
    <property type="protein sequence ID" value="CBJ31973.1"/>
    <property type="molecule type" value="Genomic_DNA"/>
</dbReference>
<feature type="transmembrane region" description="Helical" evidence="14">
    <location>
        <begin position="130"/>
        <end position="150"/>
    </location>
</feature>
<comment type="pathway">
    <text evidence="12">Phospholipid metabolism.</text>
</comment>
<evidence type="ECO:0000256" key="11">
    <source>
        <dbReference type="ARBA" id="ARBA00023264"/>
    </source>
</evidence>
<keyword evidence="6" id="KW-0256">Endoplasmic reticulum</keyword>
<evidence type="ECO:0000256" key="1">
    <source>
        <dbReference type="ARBA" id="ARBA00004477"/>
    </source>
</evidence>
<dbReference type="eggNOG" id="KOG2735">
    <property type="taxonomic scope" value="Eukaryota"/>
</dbReference>
<evidence type="ECO:0000256" key="6">
    <source>
        <dbReference type="ARBA" id="ARBA00022824"/>
    </source>
</evidence>
<dbReference type="Proteomes" id="UP000002630">
    <property type="component" value="Linkage Group LG02"/>
</dbReference>
<feature type="region of interest" description="Disordered" evidence="13">
    <location>
        <begin position="461"/>
        <end position="529"/>
    </location>
</feature>
<dbReference type="GO" id="GO:0005789">
    <property type="term" value="C:endoplasmic reticulum membrane"/>
    <property type="evidence" value="ECO:0007669"/>
    <property type="project" value="UniProtKB-SubCell"/>
</dbReference>
<accession>D7FVQ2</accession>
<dbReference type="AlphaFoldDB" id="D7FVQ2"/>
<comment type="subcellular location">
    <subcellularLocation>
        <location evidence="1">Endoplasmic reticulum membrane</location>
        <topology evidence="1">Multi-pass membrane protein</topology>
    </subcellularLocation>
</comment>
<dbReference type="OMA" id="IFICMMG"/>
<feature type="transmembrane region" description="Helical" evidence="14">
    <location>
        <begin position="348"/>
        <end position="368"/>
    </location>
</feature>
<keyword evidence="11" id="KW-1208">Phospholipid metabolism</keyword>
<evidence type="ECO:0000313" key="16">
    <source>
        <dbReference type="Proteomes" id="UP000002630"/>
    </source>
</evidence>
<dbReference type="GO" id="GO:0106245">
    <property type="term" value="F:L-serine-phosphatidylethanolamine phosphatidyltransferase activity"/>
    <property type="evidence" value="ECO:0007669"/>
    <property type="project" value="InterPro"/>
</dbReference>
<evidence type="ECO:0000256" key="7">
    <source>
        <dbReference type="ARBA" id="ARBA00022989"/>
    </source>
</evidence>
<feature type="transmembrane region" description="Helical" evidence="14">
    <location>
        <begin position="317"/>
        <end position="336"/>
    </location>
</feature>
<dbReference type="PANTHER" id="PTHR15362">
    <property type="entry name" value="PHOSPHATIDYLINOSITOL SYNTHASE"/>
    <property type="match status" value="1"/>
</dbReference>
<evidence type="ECO:0000256" key="3">
    <source>
        <dbReference type="ARBA" id="ARBA00022516"/>
    </source>
</evidence>
<feature type="transmembrane region" description="Helical" evidence="14">
    <location>
        <begin position="538"/>
        <end position="559"/>
    </location>
</feature>
<dbReference type="EMBL" id="FN648483">
    <property type="protein sequence ID" value="CBJ31973.1"/>
    <property type="molecule type" value="Genomic_DNA"/>
</dbReference>
<evidence type="ECO:0000256" key="5">
    <source>
        <dbReference type="ARBA" id="ARBA00022692"/>
    </source>
</evidence>
<evidence type="ECO:0000256" key="2">
    <source>
        <dbReference type="ARBA" id="ARBA00005189"/>
    </source>
</evidence>
<reference evidence="15 16" key="1">
    <citation type="journal article" date="2010" name="Nature">
        <title>The Ectocarpus genome and the independent evolution of multicellularity in brown algae.</title>
        <authorList>
            <person name="Cock J.M."/>
            <person name="Sterck L."/>
            <person name="Rouze P."/>
            <person name="Scornet D."/>
            <person name="Allen A.E."/>
            <person name="Amoutzias G."/>
            <person name="Anthouard V."/>
            <person name="Artiguenave F."/>
            <person name="Aury J.M."/>
            <person name="Badger J.H."/>
            <person name="Beszteri B."/>
            <person name="Billiau K."/>
            <person name="Bonnet E."/>
            <person name="Bothwell J.H."/>
            <person name="Bowler C."/>
            <person name="Boyen C."/>
            <person name="Brownlee C."/>
            <person name="Carrano C.J."/>
            <person name="Charrier B."/>
            <person name="Cho G.Y."/>
            <person name="Coelho S.M."/>
            <person name="Collen J."/>
            <person name="Corre E."/>
            <person name="Da Silva C."/>
            <person name="Delage L."/>
            <person name="Delaroque N."/>
            <person name="Dittami S.M."/>
            <person name="Doulbeau S."/>
            <person name="Elias M."/>
            <person name="Farnham G."/>
            <person name="Gachon C.M."/>
            <person name="Gschloessl B."/>
            <person name="Heesch S."/>
            <person name="Jabbari K."/>
            <person name="Jubin C."/>
            <person name="Kawai H."/>
            <person name="Kimura K."/>
            <person name="Kloareg B."/>
            <person name="Kupper F.C."/>
            <person name="Lang D."/>
            <person name="Le Bail A."/>
            <person name="Leblanc C."/>
            <person name="Lerouge P."/>
            <person name="Lohr M."/>
            <person name="Lopez P.J."/>
            <person name="Martens C."/>
            <person name="Maumus F."/>
            <person name="Michel G."/>
            <person name="Miranda-Saavedra D."/>
            <person name="Morales J."/>
            <person name="Moreau H."/>
            <person name="Motomura T."/>
            <person name="Nagasato C."/>
            <person name="Napoli C.A."/>
            <person name="Nelson D.R."/>
            <person name="Nyvall-Collen P."/>
            <person name="Peters A.F."/>
            <person name="Pommier C."/>
            <person name="Potin P."/>
            <person name="Poulain J."/>
            <person name="Quesneville H."/>
            <person name="Read B."/>
            <person name="Rensing S.A."/>
            <person name="Ritter A."/>
            <person name="Rousvoal S."/>
            <person name="Samanta M."/>
            <person name="Samson G."/>
            <person name="Schroeder D.C."/>
            <person name="Segurens B."/>
            <person name="Strittmatter M."/>
            <person name="Tonon T."/>
            <person name="Tregear J.W."/>
            <person name="Valentin K."/>
            <person name="von Dassow P."/>
            <person name="Yamagishi T."/>
            <person name="Van de Peer Y."/>
            <person name="Wincker P."/>
        </authorList>
    </citation>
    <scope>NUCLEOTIDE SEQUENCE [LARGE SCALE GENOMIC DNA]</scope>
    <source>
        <strain evidence="16">Ec32 / CCAP1310/4</strain>
    </source>
</reference>
<keyword evidence="4" id="KW-0808">Transferase</keyword>
<dbReference type="InterPro" id="IPR004277">
    <property type="entry name" value="PSS"/>
</dbReference>
<evidence type="ECO:0000256" key="13">
    <source>
        <dbReference type="SAM" id="MobiDB-lite"/>
    </source>
</evidence>
<feature type="transmembrane region" description="Helical" evidence="14">
    <location>
        <begin position="248"/>
        <end position="269"/>
    </location>
</feature>
<keyword evidence="9 14" id="KW-0472">Membrane</keyword>
<keyword evidence="16" id="KW-1185">Reference proteome</keyword>